<proteinExistence type="predicted"/>
<organism evidence="1 2">
    <name type="scientific">Bemisia tabaci</name>
    <name type="common">Sweetpotato whitefly</name>
    <name type="synonym">Aleurodes tabaci</name>
    <dbReference type="NCBI Taxonomy" id="7038"/>
    <lineage>
        <taxon>Eukaryota</taxon>
        <taxon>Metazoa</taxon>
        <taxon>Ecdysozoa</taxon>
        <taxon>Arthropoda</taxon>
        <taxon>Hexapoda</taxon>
        <taxon>Insecta</taxon>
        <taxon>Pterygota</taxon>
        <taxon>Neoptera</taxon>
        <taxon>Paraneoptera</taxon>
        <taxon>Hemiptera</taxon>
        <taxon>Sternorrhyncha</taxon>
        <taxon>Aleyrodoidea</taxon>
        <taxon>Aleyrodidae</taxon>
        <taxon>Aleyrodinae</taxon>
        <taxon>Bemisia</taxon>
    </lineage>
</organism>
<protein>
    <submittedName>
        <fullName evidence="1">Uncharacterized protein</fullName>
    </submittedName>
</protein>
<evidence type="ECO:0000313" key="1">
    <source>
        <dbReference type="EMBL" id="CAH0381883.1"/>
    </source>
</evidence>
<dbReference type="Proteomes" id="UP001152759">
    <property type="component" value="Chromosome 1"/>
</dbReference>
<accession>A0A9P0EWK7</accession>
<gene>
    <name evidence="1" type="ORF">BEMITA_LOCUS1488</name>
</gene>
<dbReference type="AlphaFoldDB" id="A0A9P0EWK7"/>
<dbReference type="EMBL" id="OU963862">
    <property type="protein sequence ID" value="CAH0381883.1"/>
    <property type="molecule type" value="Genomic_DNA"/>
</dbReference>
<reference evidence="1" key="1">
    <citation type="submission" date="2021-12" db="EMBL/GenBank/DDBJ databases">
        <authorList>
            <person name="King R."/>
        </authorList>
    </citation>
    <scope>NUCLEOTIDE SEQUENCE</scope>
</reference>
<sequence length="227" mass="25235">MSETILLSGRSNVLENVFSPPLVLDPGKTHYVGLVEFVAYNAIPNVDHTNQKFRYGADKEEIVIPRGAYEITAIEEYLKEKLGADNLTLKANNNTLKCSLKCAYEVDFNNEASIGRLLGFEKKVYEANTWHESALPIDIFTVNTIRVECNIATGCYMNGSIAHTIFAFSPNVPPGYKMALSPRTIIYNRINTSTIDRLSISIVDQDDKPVDFGGEVVTVRLHIKSDG</sequence>
<name>A0A9P0EWK7_BEMTA</name>
<keyword evidence="2" id="KW-1185">Reference proteome</keyword>
<evidence type="ECO:0000313" key="2">
    <source>
        <dbReference type="Proteomes" id="UP001152759"/>
    </source>
</evidence>